<evidence type="ECO:0000313" key="4">
    <source>
        <dbReference type="Proteomes" id="UP001151699"/>
    </source>
</evidence>
<gene>
    <name evidence="3" type="primary">PGBD4_0</name>
    <name evidence="3" type="ORF">Bhyg_07365</name>
</gene>
<evidence type="ECO:0000259" key="2">
    <source>
        <dbReference type="Pfam" id="PF13843"/>
    </source>
</evidence>
<dbReference type="PANTHER" id="PTHR46599:SF6">
    <property type="entry name" value="DUAL SPECIFICITY PHOSPHATASE 26"/>
    <property type="match status" value="1"/>
</dbReference>
<sequence length="656" mass="73943">ITRAIKKRLETLRNIPEDVSGSESESEIPLQKVIGDNEADLEESDEDELEFGQGPSEDEDNLAVDGEDCGEDTQQSSDDDCDVNRSGEEQDSDEEGGSSDGWGSDVEGVNSDVWESDSDDAEWEVGVDGSVWKKHFPENSNETTKGKMAAWNILRVKPGPSTNAFRKVRDIASAFHLFIDETILDHICNCTTKEARHRLNNETWKISKEELLAFVAICYARGTLGLKNMSVVNIFSRKYGSQIIRSTMSRDKFKTIMKFLRFDDKETRKERLSSDKFALMRNITVDEQLFPTKARCPFTQFMKDKPDKFGIKFYLAVDVDSKYVLNGFAYTGSNEKQENGQTAGERVVLTLMEPYFSGGYTITTDNFFTGLDLALSLQEKHLTLVGTAIKKRRWLPQTAKLKNPNLPLHESNIYLGPNGITLTLYQGKRNKSVSILSSLHKSVKITNSAKKKPDTINYYNNTKCGVDVADQMAKKYSVKASSRRRPVHVFYNVLDLAGLNAYIIYQQTTDKKISRFNFLMALVEYLRSPYLATKDSNNENEASSNEMNLRATSFVTTTTNATLVFCDGISPIIPVDESGEQPQLNIVSDEERLLSERVGRQYYDNRQPMAGYQGPPTQNYGGYVGNGYTSYPNYNRRNSYIQKRRKFGGIGSAIIV</sequence>
<dbReference type="PANTHER" id="PTHR46599">
    <property type="entry name" value="PIGGYBAC TRANSPOSABLE ELEMENT-DERIVED PROTEIN 4"/>
    <property type="match status" value="1"/>
</dbReference>
<feature type="non-terminal residue" evidence="3">
    <location>
        <position position="656"/>
    </location>
</feature>
<evidence type="ECO:0000256" key="1">
    <source>
        <dbReference type="SAM" id="MobiDB-lite"/>
    </source>
</evidence>
<feature type="compositionally biased region" description="Acidic residues" evidence="1">
    <location>
        <begin position="37"/>
        <end position="81"/>
    </location>
</feature>
<protein>
    <submittedName>
        <fullName evidence="3">PiggyBac transposable element-derived protein 4</fullName>
    </submittedName>
</protein>
<organism evidence="3 4">
    <name type="scientific">Pseudolycoriella hygida</name>
    <dbReference type="NCBI Taxonomy" id="35572"/>
    <lineage>
        <taxon>Eukaryota</taxon>
        <taxon>Metazoa</taxon>
        <taxon>Ecdysozoa</taxon>
        <taxon>Arthropoda</taxon>
        <taxon>Hexapoda</taxon>
        <taxon>Insecta</taxon>
        <taxon>Pterygota</taxon>
        <taxon>Neoptera</taxon>
        <taxon>Endopterygota</taxon>
        <taxon>Diptera</taxon>
        <taxon>Nematocera</taxon>
        <taxon>Sciaroidea</taxon>
        <taxon>Sciaridae</taxon>
        <taxon>Pseudolycoriella</taxon>
    </lineage>
</organism>
<name>A0A9Q0S1X6_9DIPT</name>
<dbReference type="InterPro" id="IPR029526">
    <property type="entry name" value="PGBD"/>
</dbReference>
<reference evidence="3" key="1">
    <citation type="submission" date="2022-07" db="EMBL/GenBank/DDBJ databases">
        <authorList>
            <person name="Trinca V."/>
            <person name="Uliana J.V.C."/>
            <person name="Torres T.T."/>
            <person name="Ward R.J."/>
            <person name="Monesi N."/>
        </authorList>
    </citation>
    <scope>NUCLEOTIDE SEQUENCE</scope>
    <source>
        <strain evidence="3">HSMRA1968</strain>
        <tissue evidence="3">Whole embryos</tissue>
    </source>
</reference>
<keyword evidence="4" id="KW-1185">Reference proteome</keyword>
<proteinExistence type="predicted"/>
<dbReference type="Proteomes" id="UP001151699">
    <property type="component" value="Chromosome B"/>
</dbReference>
<feature type="domain" description="PiggyBac transposable element-derived protein" evidence="2">
    <location>
        <begin position="174"/>
        <end position="502"/>
    </location>
</feature>
<comment type="caution">
    <text evidence="3">The sequence shown here is derived from an EMBL/GenBank/DDBJ whole genome shotgun (WGS) entry which is preliminary data.</text>
</comment>
<evidence type="ECO:0000313" key="3">
    <source>
        <dbReference type="EMBL" id="KAJ6642417.1"/>
    </source>
</evidence>
<dbReference type="OrthoDB" id="7787313at2759"/>
<dbReference type="EMBL" id="WJQU01000002">
    <property type="protein sequence ID" value="KAJ6642417.1"/>
    <property type="molecule type" value="Genomic_DNA"/>
</dbReference>
<dbReference type="AlphaFoldDB" id="A0A9Q0S1X6"/>
<accession>A0A9Q0S1X6</accession>
<dbReference type="Pfam" id="PF13843">
    <property type="entry name" value="DDE_Tnp_1_7"/>
    <property type="match status" value="1"/>
</dbReference>
<feature type="region of interest" description="Disordered" evidence="1">
    <location>
        <begin position="15"/>
        <end position="121"/>
    </location>
</feature>